<feature type="region of interest" description="Disordered" evidence="1">
    <location>
        <begin position="91"/>
        <end position="115"/>
    </location>
</feature>
<dbReference type="Proteomes" id="UP000075883">
    <property type="component" value="Unassembled WGS sequence"/>
</dbReference>
<reference evidence="3" key="1">
    <citation type="submission" date="2013-09" db="EMBL/GenBank/DDBJ databases">
        <title>The Genome Sequence of Anopheles culicifacies species A.</title>
        <authorList>
            <consortium name="The Broad Institute Genomics Platform"/>
            <person name="Neafsey D.E."/>
            <person name="Besansky N."/>
            <person name="Howell P."/>
            <person name="Walton C."/>
            <person name="Young S.K."/>
            <person name="Zeng Q."/>
            <person name="Gargeya S."/>
            <person name="Fitzgerald M."/>
            <person name="Haas B."/>
            <person name="Abouelleil A."/>
            <person name="Allen A.W."/>
            <person name="Alvarado L."/>
            <person name="Arachchi H.M."/>
            <person name="Berlin A.M."/>
            <person name="Chapman S.B."/>
            <person name="Gainer-Dewar J."/>
            <person name="Goldberg J."/>
            <person name="Griggs A."/>
            <person name="Gujja S."/>
            <person name="Hansen M."/>
            <person name="Howarth C."/>
            <person name="Imamovic A."/>
            <person name="Ireland A."/>
            <person name="Larimer J."/>
            <person name="McCowan C."/>
            <person name="Murphy C."/>
            <person name="Pearson M."/>
            <person name="Poon T.W."/>
            <person name="Priest M."/>
            <person name="Roberts A."/>
            <person name="Saif S."/>
            <person name="Shea T."/>
            <person name="Sisk P."/>
            <person name="Sykes S."/>
            <person name="Wortman J."/>
            <person name="Nusbaum C."/>
            <person name="Birren B."/>
        </authorList>
    </citation>
    <scope>NUCLEOTIDE SEQUENCE [LARGE SCALE GENOMIC DNA]</scope>
    <source>
        <strain evidence="3">A-37</strain>
    </source>
</reference>
<feature type="compositionally biased region" description="Polar residues" evidence="1">
    <location>
        <begin position="97"/>
        <end position="113"/>
    </location>
</feature>
<dbReference type="VEuPathDB" id="VectorBase:ACUA012942"/>
<dbReference type="EMBL" id="AXCM01003851">
    <property type="status" value="NOT_ANNOTATED_CDS"/>
    <property type="molecule type" value="Genomic_DNA"/>
</dbReference>
<evidence type="ECO:0000313" key="2">
    <source>
        <dbReference type="EnsemblMetazoa" id="ACUA012942-PA"/>
    </source>
</evidence>
<protein>
    <submittedName>
        <fullName evidence="2">Uncharacterized protein</fullName>
    </submittedName>
</protein>
<dbReference type="EnsemblMetazoa" id="ACUA012942-RA">
    <property type="protein sequence ID" value="ACUA012942-PA"/>
    <property type="gene ID" value="ACUA012942"/>
</dbReference>
<name>A0A182M9Q6_9DIPT</name>
<sequence length="159" mass="17542">MSAIGNARERKGVRTSSIMRSEHGAPAVKVGLTCSRNRKWRKLQRAITRRVVAVTAVLVYQHKVPAYTPPNQTHGTRLIKCCNRMHTLRRDERSKATHQPTDLPTHSGPTGATQPVIRNLTRTTGRTIGCMGLAEGELPSDDAIRITSVAPRCQRNTGL</sequence>
<organism evidence="2 3">
    <name type="scientific">Anopheles culicifacies</name>
    <dbReference type="NCBI Taxonomy" id="139723"/>
    <lineage>
        <taxon>Eukaryota</taxon>
        <taxon>Metazoa</taxon>
        <taxon>Ecdysozoa</taxon>
        <taxon>Arthropoda</taxon>
        <taxon>Hexapoda</taxon>
        <taxon>Insecta</taxon>
        <taxon>Pterygota</taxon>
        <taxon>Neoptera</taxon>
        <taxon>Endopterygota</taxon>
        <taxon>Diptera</taxon>
        <taxon>Nematocera</taxon>
        <taxon>Culicoidea</taxon>
        <taxon>Culicidae</taxon>
        <taxon>Anophelinae</taxon>
        <taxon>Anopheles</taxon>
        <taxon>culicifacies species complex</taxon>
    </lineage>
</organism>
<proteinExistence type="predicted"/>
<keyword evidence="3" id="KW-1185">Reference proteome</keyword>
<evidence type="ECO:0000256" key="1">
    <source>
        <dbReference type="SAM" id="MobiDB-lite"/>
    </source>
</evidence>
<evidence type="ECO:0000313" key="3">
    <source>
        <dbReference type="Proteomes" id="UP000075883"/>
    </source>
</evidence>
<reference evidence="2" key="2">
    <citation type="submission" date="2020-05" db="UniProtKB">
        <authorList>
            <consortium name="EnsemblMetazoa"/>
        </authorList>
    </citation>
    <scope>IDENTIFICATION</scope>
    <source>
        <strain evidence="2">A-37</strain>
    </source>
</reference>
<accession>A0A182M9Q6</accession>
<dbReference type="AlphaFoldDB" id="A0A182M9Q6"/>